<accession>A0A4Y6PMA7</accession>
<dbReference type="Proteomes" id="UP000315995">
    <property type="component" value="Chromosome"/>
</dbReference>
<name>A0A4Y6PMA7_PERCE</name>
<protein>
    <submittedName>
        <fullName evidence="2">NAD(P)-dependent oxidoreductase</fullName>
    </submittedName>
</protein>
<sequence length="366" mass="42034">MAETTSQQDADTVLILGAQGFIGTELRRRLAPNYRLLSVDLRPGDPIRSHMGDDDLCREKLFQADLGDTRQIDELWDAIPDAEFSRLRGVIHLAAHYDFKNKPDRRYDRLHHALEHLLQRIDERVPAGVPLLYASSMASMAPTEPGMALTEHSPRLGAWAYPAFKIKAEDVIRDANLERATVELVLAGVYSNLCELVPLFKQIELVRSRSFEKYFYPGPTDRGLTYVHVEEVSRAFEMALEEFFGGRGIERFLIGQESPVTYREIHDRSAQAFYGKDLPLQRIPRALAYLGAKVLGAGARQVGKRRFIQPWMIEFAGEHFEFDLSHTRERLGWSPWRSLHDDLDRILQLAAFHPDVWLEVNEQRPW</sequence>
<dbReference type="InterPro" id="IPR050177">
    <property type="entry name" value="Lipid_A_modif_metabolic_enz"/>
</dbReference>
<proteinExistence type="predicted"/>
<dbReference type="PANTHER" id="PTHR43245">
    <property type="entry name" value="BIFUNCTIONAL POLYMYXIN RESISTANCE PROTEIN ARNA"/>
    <property type="match status" value="1"/>
</dbReference>
<dbReference type="Gene3D" id="3.40.50.720">
    <property type="entry name" value="NAD(P)-binding Rossmann-like Domain"/>
    <property type="match status" value="1"/>
</dbReference>
<dbReference type="SUPFAM" id="SSF51735">
    <property type="entry name" value="NAD(P)-binding Rossmann-fold domains"/>
    <property type="match status" value="1"/>
</dbReference>
<dbReference type="InterPro" id="IPR001509">
    <property type="entry name" value="Epimerase_deHydtase"/>
</dbReference>
<organism evidence="2 3">
    <name type="scientific">Persicimonas caeni</name>
    <dbReference type="NCBI Taxonomy" id="2292766"/>
    <lineage>
        <taxon>Bacteria</taxon>
        <taxon>Deltaproteobacteria</taxon>
        <taxon>Bradymonadales</taxon>
        <taxon>Bradymonadaceae</taxon>
        <taxon>Persicimonas</taxon>
    </lineage>
</organism>
<gene>
    <name evidence="2" type="ORF">FIV42_01430</name>
</gene>
<dbReference type="AlphaFoldDB" id="A0A4Y6PMA7"/>
<feature type="domain" description="NAD-dependent epimerase/dehydratase" evidence="1">
    <location>
        <begin position="13"/>
        <end position="255"/>
    </location>
</feature>
<dbReference type="Pfam" id="PF01370">
    <property type="entry name" value="Epimerase"/>
    <property type="match status" value="1"/>
</dbReference>
<evidence type="ECO:0000313" key="3">
    <source>
        <dbReference type="Proteomes" id="UP000315995"/>
    </source>
</evidence>
<keyword evidence="3" id="KW-1185">Reference proteome</keyword>
<accession>A0A5B8XYA8</accession>
<dbReference type="InterPro" id="IPR036291">
    <property type="entry name" value="NAD(P)-bd_dom_sf"/>
</dbReference>
<evidence type="ECO:0000313" key="2">
    <source>
        <dbReference type="EMBL" id="QDG49444.1"/>
    </source>
</evidence>
<reference evidence="2 3" key="1">
    <citation type="submission" date="2019-06" db="EMBL/GenBank/DDBJ databases">
        <title>Persicimonas caeni gen. nov., sp. nov., a predatory bacterium isolated from solar saltern.</title>
        <authorList>
            <person name="Wang S."/>
        </authorList>
    </citation>
    <scope>NUCLEOTIDE SEQUENCE [LARGE SCALE GENOMIC DNA]</scope>
    <source>
        <strain evidence="2 3">YN101</strain>
    </source>
</reference>
<dbReference type="OrthoDB" id="9804595at2"/>
<evidence type="ECO:0000259" key="1">
    <source>
        <dbReference type="Pfam" id="PF01370"/>
    </source>
</evidence>
<dbReference type="RefSeq" id="WP_141195942.1">
    <property type="nucleotide sequence ID" value="NZ_CP041186.1"/>
</dbReference>
<dbReference type="EMBL" id="CP041186">
    <property type="protein sequence ID" value="QDG49444.1"/>
    <property type="molecule type" value="Genomic_DNA"/>
</dbReference>